<comment type="caution">
    <text evidence="7">The sequence shown here is derived from an EMBL/GenBank/DDBJ whole genome shotgun (WGS) entry which is preliminary data.</text>
</comment>
<evidence type="ECO:0000259" key="6">
    <source>
        <dbReference type="Pfam" id="PF07687"/>
    </source>
</evidence>
<proteinExistence type="inferred from homology"/>
<evidence type="ECO:0000313" key="7">
    <source>
        <dbReference type="EMBL" id="MDT0553869.1"/>
    </source>
</evidence>
<evidence type="ECO:0000256" key="3">
    <source>
        <dbReference type="ARBA" id="ARBA00022723"/>
    </source>
</evidence>
<comment type="similarity">
    <text evidence="2">Belongs to the peptidase M20A family.</text>
</comment>
<comment type="cofactor">
    <cofactor evidence="1">
        <name>Zn(2+)</name>
        <dbReference type="ChEBI" id="CHEBI:29105"/>
    </cofactor>
</comment>
<dbReference type="Pfam" id="PF07687">
    <property type="entry name" value="M20_dimer"/>
    <property type="match status" value="1"/>
</dbReference>
<dbReference type="RefSeq" id="WP_311593955.1">
    <property type="nucleotide sequence ID" value="NZ_JAVRHV010000006.1"/>
</dbReference>
<dbReference type="InterPro" id="IPR002933">
    <property type="entry name" value="Peptidase_M20"/>
</dbReference>
<protein>
    <submittedName>
        <fullName evidence="7">M20/M25/M40 family metallo-hydrolase</fullName>
    </submittedName>
</protein>
<dbReference type="SUPFAM" id="SSF53187">
    <property type="entry name" value="Zn-dependent exopeptidases"/>
    <property type="match status" value="1"/>
</dbReference>
<gene>
    <name evidence="7" type="ORF">RM519_11475</name>
</gene>
<dbReference type="PANTHER" id="PTHR43808">
    <property type="entry name" value="ACETYLORNITHINE DEACETYLASE"/>
    <property type="match status" value="1"/>
</dbReference>
<dbReference type="EMBL" id="JAVRHV010000006">
    <property type="protein sequence ID" value="MDT0553869.1"/>
    <property type="molecule type" value="Genomic_DNA"/>
</dbReference>
<dbReference type="PANTHER" id="PTHR43808:SF8">
    <property type="entry name" value="PEPTIDASE M20 DIMERISATION DOMAIN-CONTAINING PROTEIN"/>
    <property type="match status" value="1"/>
</dbReference>
<keyword evidence="4" id="KW-0378">Hydrolase</keyword>
<dbReference type="Gene3D" id="3.30.70.360">
    <property type="match status" value="1"/>
</dbReference>
<reference evidence="7 8" key="1">
    <citation type="submission" date="2023-09" db="EMBL/GenBank/DDBJ databases">
        <authorList>
            <person name="Rey-Velasco X."/>
        </authorList>
    </citation>
    <scope>NUCLEOTIDE SEQUENCE [LARGE SCALE GENOMIC DNA]</scope>
    <source>
        <strain evidence="7 8">P050</strain>
    </source>
</reference>
<dbReference type="SUPFAM" id="SSF55031">
    <property type="entry name" value="Bacterial exopeptidase dimerisation domain"/>
    <property type="match status" value="1"/>
</dbReference>
<dbReference type="Gene3D" id="1.10.150.900">
    <property type="match status" value="1"/>
</dbReference>
<sequence>MRTITLIFLLFVHWCFSQSIETIDHHGAKISMEHLLQQYIQINSVSGEEKEAGDFLKKICKENGLHISDFGNTNGNYNFAASVYPLNSNKPNIVFLHHLDVVPETGSNNSVYPGQIKDDKIFGRGAIDNKGVGLMQLFSIIHSAKSHFDNEQNYNVTFLAVSCEETQCEGGVSYVIDNHLNELNPAVIIGEGPSELTAIIGGEFKNPIFGISVAHKRPFWLKLELEVETIGHGSITPISYANKDMVEALDKLTKKKSKIYFTDLNTGILKALGYHKKGFEKLALTNPNLFKSLLFPKLRKQPELLALFTNTITLTNISSNNEIHNIIPTKTIAFLDCRLLPETDEKEFLKMIKKLLDNDDIKITVVKNMPRIIPSDPDSQYFKKYKEAIKHYNPTSEIIPILVPNVNDLGAFRAKGISSYGSIPVHLTRHELESIHNLNEHISIPLLYDGAKTYLNFIEKMQGN</sequence>
<dbReference type="Proteomes" id="UP001252186">
    <property type="component" value="Unassembled WGS sequence"/>
</dbReference>
<keyword evidence="3" id="KW-0479">Metal-binding</keyword>
<feature type="domain" description="Peptidase M20 dimerisation" evidence="6">
    <location>
        <begin position="231"/>
        <end position="360"/>
    </location>
</feature>
<evidence type="ECO:0000256" key="4">
    <source>
        <dbReference type="ARBA" id="ARBA00022801"/>
    </source>
</evidence>
<dbReference type="Gene3D" id="3.40.630.10">
    <property type="entry name" value="Zn peptidases"/>
    <property type="match status" value="1"/>
</dbReference>
<evidence type="ECO:0000313" key="8">
    <source>
        <dbReference type="Proteomes" id="UP001252186"/>
    </source>
</evidence>
<evidence type="ECO:0000256" key="1">
    <source>
        <dbReference type="ARBA" id="ARBA00001947"/>
    </source>
</evidence>
<dbReference type="InterPro" id="IPR036264">
    <property type="entry name" value="Bact_exopeptidase_dim_dom"/>
</dbReference>
<dbReference type="InterPro" id="IPR011650">
    <property type="entry name" value="Peptidase_M20_dimer"/>
</dbReference>
<evidence type="ECO:0000256" key="5">
    <source>
        <dbReference type="ARBA" id="ARBA00022833"/>
    </source>
</evidence>
<keyword evidence="5" id="KW-0862">Zinc</keyword>
<dbReference type="Pfam" id="PF01546">
    <property type="entry name" value="Peptidase_M20"/>
    <property type="match status" value="1"/>
</dbReference>
<name>A0ABU2Y6P1_9FLAO</name>
<accession>A0ABU2Y6P1</accession>
<evidence type="ECO:0000256" key="2">
    <source>
        <dbReference type="ARBA" id="ARBA00006247"/>
    </source>
</evidence>
<keyword evidence="8" id="KW-1185">Reference proteome</keyword>
<dbReference type="InterPro" id="IPR050072">
    <property type="entry name" value="Peptidase_M20A"/>
</dbReference>
<organism evidence="7 8">
    <name type="scientific">Urechidicola vernalis</name>
    <dbReference type="NCBI Taxonomy" id="3075600"/>
    <lineage>
        <taxon>Bacteria</taxon>
        <taxon>Pseudomonadati</taxon>
        <taxon>Bacteroidota</taxon>
        <taxon>Flavobacteriia</taxon>
        <taxon>Flavobacteriales</taxon>
        <taxon>Flavobacteriaceae</taxon>
        <taxon>Urechidicola</taxon>
    </lineage>
</organism>